<dbReference type="GO" id="GO:0006166">
    <property type="term" value="P:purine ribonucleoside salvage"/>
    <property type="evidence" value="ECO:0007669"/>
    <property type="project" value="UniProtKB-KW"/>
</dbReference>
<dbReference type="Proteomes" id="UP000323454">
    <property type="component" value="Unassembled WGS sequence"/>
</dbReference>
<sequence>MRRPDAPADPVADDVLAHLRAYPDYPSPGVLFQDLSPVLARPGLLARVADAVVVRFGGAFDTVLAIEARGFVLGAAVAQATGTSLVLARKPGKLPGQVHRVRYSLEYGEAALELQRGAFGPGARVLLVDDVLATGGTLAAAGELVALEHGRTVGYAVVVAISALGGARRLAPLDSFALVTVPPQAAA</sequence>
<evidence type="ECO:0000256" key="10">
    <source>
        <dbReference type="ARBA" id="ARBA00022679"/>
    </source>
</evidence>
<evidence type="ECO:0000256" key="4">
    <source>
        <dbReference type="ARBA" id="ARBA00004659"/>
    </source>
</evidence>
<dbReference type="GO" id="GO:0005737">
    <property type="term" value="C:cytoplasm"/>
    <property type="evidence" value="ECO:0007669"/>
    <property type="project" value="UniProtKB-SubCell"/>
</dbReference>
<accession>A0A5B2WN68</accession>
<dbReference type="PANTHER" id="PTHR32315:SF3">
    <property type="entry name" value="ADENINE PHOSPHORIBOSYLTRANSFERASE"/>
    <property type="match status" value="1"/>
</dbReference>
<dbReference type="SUPFAM" id="SSF53271">
    <property type="entry name" value="PRTase-like"/>
    <property type="match status" value="1"/>
</dbReference>
<dbReference type="UniPathway" id="UPA00588">
    <property type="reaction ID" value="UER00646"/>
</dbReference>
<keyword evidence="9 12" id="KW-0328">Glycosyltransferase</keyword>
<dbReference type="PANTHER" id="PTHR32315">
    <property type="entry name" value="ADENINE PHOSPHORIBOSYLTRANSFERASE"/>
    <property type="match status" value="1"/>
</dbReference>
<keyword evidence="8 12" id="KW-0963">Cytoplasm</keyword>
<dbReference type="NCBIfam" id="NF002636">
    <property type="entry name" value="PRK02304.1-5"/>
    <property type="match status" value="1"/>
</dbReference>
<dbReference type="RefSeq" id="WP_149854055.1">
    <property type="nucleotide sequence ID" value="NZ_VUOB01000072.1"/>
</dbReference>
<comment type="similarity">
    <text evidence="5 12">Belongs to the purine/pyrimidine phosphoribosyltransferase family.</text>
</comment>
<dbReference type="FunFam" id="3.40.50.2020:FF:000004">
    <property type="entry name" value="Adenine phosphoribosyltransferase"/>
    <property type="match status" value="1"/>
</dbReference>
<dbReference type="EMBL" id="VUOB01000072">
    <property type="protein sequence ID" value="KAA2252845.1"/>
    <property type="molecule type" value="Genomic_DNA"/>
</dbReference>
<dbReference type="Gene3D" id="3.40.50.2020">
    <property type="match status" value="1"/>
</dbReference>
<name>A0A5B2WN68_9PSEU</name>
<evidence type="ECO:0000313" key="14">
    <source>
        <dbReference type="EMBL" id="KAA2252845.1"/>
    </source>
</evidence>
<keyword evidence="10 12" id="KW-0808">Transferase</keyword>
<gene>
    <name evidence="12" type="primary">apt</name>
    <name evidence="14" type="ORF">F0L68_34335</name>
</gene>
<dbReference type="GO" id="GO:0002055">
    <property type="term" value="F:adenine binding"/>
    <property type="evidence" value="ECO:0007669"/>
    <property type="project" value="TreeGrafter"/>
</dbReference>
<organism evidence="14 15">
    <name type="scientific">Solihabitans fulvus</name>
    <dbReference type="NCBI Taxonomy" id="1892852"/>
    <lineage>
        <taxon>Bacteria</taxon>
        <taxon>Bacillati</taxon>
        <taxon>Actinomycetota</taxon>
        <taxon>Actinomycetes</taxon>
        <taxon>Pseudonocardiales</taxon>
        <taxon>Pseudonocardiaceae</taxon>
        <taxon>Solihabitans</taxon>
    </lineage>
</organism>
<dbReference type="GO" id="GO:0044209">
    <property type="term" value="P:AMP salvage"/>
    <property type="evidence" value="ECO:0007669"/>
    <property type="project" value="UniProtKB-UniRule"/>
</dbReference>
<evidence type="ECO:0000256" key="6">
    <source>
        <dbReference type="ARBA" id="ARBA00011738"/>
    </source>
</evidence>
<dbReference type="OrthoDB" id="9803963at2"/>
<reference evidence="14 15" key="1">
    <citation type="submission" date="2019-09" db="EMBL/GenBank/DDBJ databases">
        <title>Goodfellowia gen. nov., a new genus of the Pseudonocardineae related to Actinoalloteichus, containing Goodfellowia coeruleoviolacea gen. nov., comb. nov. gen. nov., comb. nov.</title>
        <authorList>
            <person name="Labeda D."/>
        </authorList>
    </citation>
    <scope>NUCLEOTIDE SEQUENCE [LARGE SCALE GENOMIC DNA]</scope>
    <source>
        <strain evidence="14 15">AN110305</strain>
    </source>
</reference>
<evidence type="ECO:0000256" key="12">
    <source>
        <dbReference type="HAMAP-Rule" id="MF_00004"/>
    </source>
</evidence>
<dbReference type="InterPro" id="IPR000836">
    <property type="entry name" value="PRTase_dom"/>
</dbReference>
<evidence type="ECO:0000256" key="3">
    <source>
        <dbReference type="ARBA" id="ARBA00004496"/>
    </source>
</evidence>
<dbReference type="GO" id="GO:0016208">
    <property type="term" value="F:AMP binding"/>
    <property type="evidence" value="ECO:0007669"/>
    <property type="project" value="TreeGrafter"/>
</dbReference>
<keyword evidence="15" id="KW-1185">Reference proteome</keyword>
<comment type="caution">
    <text evidence="14">The sequence shown here is derived from an EMBL/GenBank/DDBJ whole genome shotgun (WGS) entry which is preliminary data.</text>
</comment>
<evidence type="ECO:0000256" key="7">
    <source>
        <dbReference type="ARBA" id="ARBA00011893"/>
    </source>
</evidence>
<dbReference type="EC" id="2.4.2.7" evidence="7 12"/>
<dbReference type="InterPro" id="IPR029057">
    <property type="entry name" value="PRTase-like"/>
</dbReference>
<dbReference type="GO" id="GO:0003999">
    <property type="term" value="F:adenine phosphoribosyltransferase activity"/>
    <property type="evidence" value="ECO:0007669"/>
    <property type="project" value="UniProtKB-UniRule"/>
</dbReference>
<comment type="pathway">
    <text evidence="4 12">Purine metabolism; AMP biosynthesis via salvage pathway; AMP from adenine: step 1/1.</text>
</comment>
<dbReference type="InterPro" id="IPR005764">
    <property type="entry name" value="Ade_phspho_trans"/>
</dbReference>
<dbReference type="Pfam" id="PF00156">
    <property type="entry name" value="Pribosyltran"/>
    <property type="match status" value="1"/>
</dbReference>
<evidence type="ECO:0000256" key="1">
    <source>
        <dbReference type="ARBA" id="ARBA00000868"/>
    </source>
</evidence>
<evidence type="ECO:0000256" key="8">
    <source>
        <dbReference type="ARBA" id="ARBA00022490"/>
    </source>
</evidence>
<dbReference type="GO" id="GO:0006168">
    <property type="term" value="P:adenine salvage"/>
    <property type="evidence" value="ECO:0007669"/>
    <property type="project" value="InterPro"/>
</dbReference>
<protein>
    <recommendedName>
        <fullName evidence="7 12">Adenine phosphoribosyltransferase</fullName>
        <shortName evidence="12">APRT</shortName>
        <ecNumber evidence="7 12">2.4.2.7</ecNumber>
    </recommendedName>
</protein>
<comment type="catalytic activity">
    <reaction evidence="1 12">
        <text>AMP + diphosphate = 5-phospho-alpha-D-ribose 1-diphosphate + adenine</text>
        <dbReference type="Rhea" id="RHEA:16609"/>
        <dbReference type="ChEBI" id="CHEBI:16708"/>
        <dbReference type="ChEBI" id="CHEBI:33019"/>
        <dbReference type="ChEBI" id="CHEBI:58017"/>
        <dbReference type="ChEBI" id="CHEBI:456215"/>
        <dbReference type="EC" id="2.4.2.7"/>
    </reaction>
</comment>
<reference evidence="14 15" key="2">
    <citation type="submission" date="2019-09" db="EMBL/GenBank/DDBJ databases">
        <authorList>
            <person name="Jin C."/>
        </authorList>
    </citation>
    <scope>NUCLEOTIDE SEQUENCE [LARGE SCALE GENOMIC DNA]</scope>
    <source>
        <strain evidence="14 15">AN110305</strain>
    </source>
</reference>
<evidence type="ECO:0000256" key="9">
    <source>
        <dbReference type="ARBA" id="ARBA00022676"/>
    </source>
</evidence>
<dbReference type="CDD" id="cd06223">
    <property type="entry name" value="PRTases_typeI"/>
    <property type="match status" value="1"/>
</dbReference>
<proteinExistence type="inferred from homology"/>
<evidence type="ECO:0000313" key="15">
    <source>
        <dbReference type="Proteomes" id="UP000323454"/>
    </source>
</evidence>
<keyword evidence="11 12" id="KW-0660">Purine salvage</keyword>
<evidence type="ECO:0000259" key="13">
    <source>
        <dbReference type="Pfam" id="PF00156"/>
    </source>
</evidence>
<comment type="subunit">
    <text evidence="6 12">Homodimer.</text>
</comment>
<dbReference type="InterPro" id="IPR050054">
    <property type="entry name" value="UPRTase/APRTase"/>
</dbReference>
<dbReference type="HAMAP" id="MF_00004">
    <property type="entry name" value="Aden_phosphoribosyltr"/>
    <property type="match status" value="1"/>
</dbReference>
<feature type="domain" description="Phosphoribosyltransferase" evidence="13">
    <location>
        <begin position="56"/>
        <end position="160"/>
    </location>
</feature>
<comment type="subcellular location">
    <subcellularLocation>
        <location evidence="3 12">Cytoplasm</location>
    </subcellularLocation>
</comment>
<evidence type="ECO:0000256" key="5">
    <source>
        <dbReference type="ARBA" id="ARBA00008391"/>
    </source>
</evidence>
<evidence type="ECO:0000256" key="11">
    <source>
        <dbReference type="ARBA" id="ARBA00022726"/>
    </source>
</evidence>
<comment type="function">
    <text evidence="2 12">Catalyzes a salvage reaction resulting in the formation of AMP, that is energically less costly than de novo synthesis.</text>
</comment>
<dbReference type="AlphaFoldDB" id="A0A5B2WN68"/>
<evidence type="ECO:0000256" key="2">
    <source>
        <dbReference type="ARBA" id="ARBA00003968"/>
    </source>
</evidence>